<feature type="region of interest" description="Disordered" evidence="1">
    <location>
        <begin position="1"/>
        <end position="30"/>
    </location>
</feature>
<evidence type="ECO:0000256" key="1">
    <source>
        <dbReference type="SAM" id="MobiDB-lite"/>
    </source>
</evidence>
<reference evidence="3" key="3">
    <citation type="journal article" date="2018" name="Mol. Plant Microbe Interact.">
        <title>Genome sequence resources for the wheat stripe rust pathogen (Puccinia striiformis f. sp. tritici) and the barley stripe rust pathogen (Puccinia striiformis f. sp. hordei).</title>
        <authorList>
            <person name="Xia C."/>
            <person name="Wang M."/>
            <person name="Yin C."/>
            <person name="Cornejo O.E."/>
            <person name="Hulbert S.H."/>
            <person name="Chen X."/>
        </authorList>
    </citation>
    <scope>NUCLEOTIDE SEQUENCE [LARGE SCALE GENOMIC DNA]</scope>
    <source>
        <strain evidence="3">93TX-2</strain>
    </source>
</reference>
<dbReference type="EMBL" id="PKSM01000173">
    <property type="protein sequence ID" value="POW05269.1"/>
    <property type="molecule type" value="Genomic_DNA"/>
</dbReference>
<dbReference type="VEuPathDB" id="FungiDB:PSHT_10878"/>
<feature type="compositionally biased region" description="Polar residues" evidence="1">
    <location>
        <begin position="1"/>
        <end position="13"/>
    </location>
</feature>
<accession>A0A2S4V6V6</accession>
<feature type="non-terminal residue" evidence="2">
    <location>
        <position position="108"/>
    </location>
</feature>
<keyword evidence="3" id="KW-1185">Reference proteome</keyword>
<dbReference type="Proteomes" id="UP000238274">
    <property type="component" value="Unassembled WGS sequence"/>
</dbReference>
<organism evidence="2 3">
    <name type="scientific">Puccinia striiformis</name>
    <dbReference type="NCBI Taxonomy" id="27350"/>
    <lineage>
        <taxon>Eukaryota</taxon>
        <taxon>Fungi</taxon>
        <taxon>Dikarya</taxon>
        <taxon>Basidiomycota</taxon>
        <taxon>Pucciniomycotina</taxon>
        <taxon>Pucciniomycetes</taxon>
        <taxon>Pucciniales</taxon>
        <taxon>Pucciniaceae</taxon>
        <taxon>Puccinia</taxon>
    </lineage>
</organism>
<reference evidence="2 3" key="1">
    <citation type="submission" date="2017-12" db="EMBL/GenBank/DDBJ databases">
        <title>Gene loss provides genomic basis for host adaptation in cereal stripe rust fungi.</title>
        <authorList>
            <person name="Xia C."/>
        </authorList>
    </citation>
    <scope>NUCLEOTIDE SEQUENCE [LARGE SCALE GENOMIC DNA]</scope>
    <source>
        <strain evidence="2 3">93TX-2</strain>
    </source>
</reference>
<feature type="compositionally biased region" description="Basic and acidic residues" evidence="1">
    <location>
        <begin position="19"/>
        <end position="30"/>
    </location>
</feature>
<name>A0A2S4V6V6_9BASI</name>
<proteinExistence type="predicted"/>
<comment type="caution">
    <text evidence="2">The sequence shown here is derived from an EMBL/GenBank/DDBJ whole genome shotgun (WGS) entry which is preliminary data.</text>
</comment>
<protein>
    <submittedName>
        <fullName evidence="2">Uncharacterized protein</fullName>
    </submittedName>
</protein>
<evidence type="ECO:0000313" key="3">
    <source>
        <dbReference type="Proteomes" id="UP000238274"/>
    </source>
</evidence>
<reference evidence="3" key="2">
    <citation type="journal article" date="2018" name="BMC Genomics">
        <title>Genomic insights into host adaptation between the wheat stripe rust pathogen (Puccinia striiformis f. sp. tritici) and the barley stripe rust pathogen (Puccinia striiformis f. sp. hordei).</title>
        <authorList>
            <person name="Xia C."/>
            <person name="Wang M."/>
            <person name="Yin C."/>
            <person name="Cornejo O.E."/>
            <person name="Hulbert S.H."/>
            <person name="Chen X."/>
        </authorList>
    </citation>
    <scope>NUCLEOTIDE SEQUENCE [LARGE SCALE GENOMIC DNA]</scope>
    <source>
        <strain evidence="3">93TX-2</strain>
    </source>
</reference>
<gene>
    <name evidence="2" type="ORF">PSHT_10878</name>
</gene>
<evidence type="ECO:0000313" key="2">
    <source>
        <dbReference type="EMBL" id="POW05269.1"/>
    </source>
</evidence>
<sequence>MSSTQHLSQSSVDSNEEDLASRKNENEKTQDVYDDINRELISRFFRNLLYRSLRRQKINPIGPKRPLRNRLLLKPLLTDKKRRMMILLLKSIDDLLLIIVPKLLLNLF</sequence>
<dbReference type="AlphaFoldDB" id="A0A2S4V6V6"/>